<gene>
    <name evidence="1" type="ORF">QGM71_02520</name>
</gene>
<organism evidence="1 2">
    <name type="scientific">Virgibacillus tibetensis</name>
    <dbReference type="NCBI Taxonomy" id="3042313"/>
    <lineage>
        <taxon>Bacteria</taxon>
        <taxon>Bacillati</taxon>
        <taxon>Bacillota</taxon>
        <taxon>Bacilli</taxon>
        <taxon>Bacillales</taxon>
        <taxon>Bacillaceae</taxon>
        <taxon>Virgibacillus</taxon>
    </lineage>
</organism>
<dbReference type="RefSeq" id="WP_327605931.1">
    <property type="nucleotide sequence ID" value="NZ_JARZFX010000001.1"/>
</dbReference>
<dbReference type="EMBL" id="JARZFX010000001">
    <property type="protein sequence ID" value="MEC5422364.1"/>
    <property type="molecule type" value="Genomic_DNA"/>
</dbReference>
<protein>
    <submittedName>
        <fullName evidence="1">Uncharacterized protein</fullName>
    </submittedName>
</protein>
<proteinExistence type="predicted"/>
<evidence type="ECO:0000313" key="1">
    <source>
        <dbReference type="EMBL" id="MEC5422364.1"/>
    </source>
</evidence>
<keyword evidence="2" id="KW-1185">Reference proteome</keyword>
<evidence type="ECO:0000313" key="2">
    <source>
        <dbReference type="Proteomes" id="UP001335737"/>
    </source>
</evidence>
<sequence length="81" mass="9555">MIQDHYLTEDYDQVAAHLDIMHKSLMGILNSATTGDFTHTDDYQIQMQKSLKVMMALNFKKQKRDEFETLNNGVYARRGWR</sequence>
<comment type="caution">
    <text evidence="1">The sequence shown here is derived from an EMBL/GenBank/DDBJ whole genome shotgun (WGS) entry which is preliminary data.</text>
</comment>
<dbReference type="Proteomes" id="UP001335737">
    <property type="component" value="Unassembled WGS sequence"/>
</dbReference>
<name>A0ABU6KC12_9BACI</name>
<accession>A0ABU6KC12</accession>
<reference evidence="1 2" key="1">
    <citation type="journal article" date="2024" name="Int. J. Syst. Evol. Microbiol.">
        <title>Virgibacillus tibetensis sp. nov., isolated from salt lake on the Tibetan Plateau of China.</title>
        <authorList>
            <person name="Phurbu D."/>
            <person name="Liu Z.-X."/>
            <person name="Wang R."/>
            <person name="Zheng Y.-Y."/>
            <person name="Liu H.-C."/>
            <person name="Zhou Y.-G."/>
            <person name="Yu Y.-J."/>
            <person name="Li A.-H."/>
        </authorList>
    </citation>
    <scope>NUCLEOTIDE SEQUENCE [LARGE SCALE GENOMIC DNA]</scope>
    <source>
        <strain evidence="1 2">C22-A2</strain>
    </source>
</reference>